<keyword evidence="2" id="KW-0732">Signal</keyword>
<sequence>MKGLQLKVFFIICLFACLNAQMQDPGMQGGGGGYPGGPGPGMQGGGDPGMQNGPPGGGGGYPGGPGGPGGPGQGGGYPQQGGGPGMQGQQGGGYPQQGGGQGGMQGDPQGGGGAGGGGGPPPGGAVPRTKPCLTVPAPEGLNFTGIANGRWYVTKAYFDLVSNKPEVAPVCIYVDISSQGGVEDLNIALISQGVYKNLSGPINNKNYGEFTTTITLPGNPPIPLPMKTTIIDNDGDNALFYTCGGQQGFYIHMGMIVSRQKTADPLFVSKSDPRIKSMEFKMDGTVVTNQNCPS</sequence>
<evidence type="ECO:0000313" key="4">
    <source>
        <dbReference type="Proteomes" id="UP001153620"/>
    </source>
</evidence>
<feature type="region of interest" description="Disordered" evidence="1">
    <location>
        <begin position="29"/>
        <end position="132"/>
    </location>
</feature>
<dbReference type="EMBL" id="OU895877">
    <property type="protein sequence ID" value="CAG9797461.1"/>
    <property type="molecule type" value="Genomic_DNA"/>
</dbReference>
<keyword evidence="4" id="KW-1185">Reference proteome</keyword>
<dbReference type="AlphaFoldDB" id="A0A9N9RJK8"/>
<reference evidence="3" key="2">
    <citation type="submission" date="2022-10" db="EMBL/GenBank/DDBJ databases">
        <authorList>
            <consortium name="ENA_rothamsted_submissions"/>
            <consortium name="culmorum"/>
            <person name="King R."/>
        </authorList>
    </citation>
    <scope>NUCLEOTIDE SEQUENCE</scope>
</reference>
<feature type="compositionally biased region" description="Gly residues" evidence="1">
    <location>
        <begin position="29"/>
        <end position="118"/>
    </location>
</feature>
<dbReference type="Proteomes" id="UP001153620">
    <property type="component" value="Chromosome 1"/>
</dbReference>
<dbReference type="SUPFAM" id="SSF50814">
    <property type="entry name" value="Lipocalins"/>
    <property type="match status" value="1"/>
</dbReference>
<accession>A0A9N9RJK8</accession>
<protein>
    <submittedName>
        <fullName evidence="3">Uncharacterized protein</fullName>
    </submittedName>
</protein>
<reference evidence="3" key="1">
    <citation type="submission" date="2022-01" db="EMBL/GenBank/DDBJ databases">
        <authorList>
            <person name="King R."/>
        </authorList>
    </citation>
    <scope>NUCLEOTIDE SEQUENCE</scope>
</reference>
<dbReference type="PRINTS" id="PR01871">
    <property type="entry name" value="ANNEXINVII"/>
</dbReference>
<dbReference type="InterPro" id="IPR012674">
    <property type="entry name" value="Calycin"/>
</dbReference>
<dbReference type="Gene3D" id="2.40.128.20">
    <property type="match status" value="1"/>
</dbReference>
<evidence type="ECO:0000256" key="2">
    <source>
        <dbReference type="SAM" id="SignalP"/>
    </source>
</evidence>
<organism evidence="3 4">
    <name type="scientific">Chironomus riparius</name>
    <dbReference type="NCBI Taxonomy" id="315576"/>
    <lineage>
        <taxon>Eukaryota</taxon>
        <taxon>Metazoa</taxon>
        <taxon>Ecdysozoa</taxon>
        <taxon>Arthropoda</taxon>
        <taxon>Hexapoda</taxon>
        <taxon>Insecta</taxon>
        <taxon>Pterygota</taxon>
        <taxon>Neoptera</taxon>
        <taxon>Endopterygota</taxon>
        <taxon>Diptera</taxon>
        <taxon>Nematocera</taxon>
        <taxon>Chironomoidea</taxon>
        <taxon>Chironomidae</taxon>
        <taxon>Chironominae</taxon>
        <taxon>Chironomus</taxon>
    </lineage>
</organism>
<feature type="signal peptide" evidence="2">
    <location>
        <begin position="1"/>
        <end position="20"/>
    </location>
</feature>
<proteinExistence type="predicted"/>
<evidence type="ECO:0000256" key="1">
    <source>
        <dbReference type="SAM" id="MobiDB-lite"/>
    </source>
</evidence>
<name>A0A9N9RJK8_9DIPT</name>
<feature type="chain" id="PRO_5040489432" evidence="2">
    <location>
        <begin position="21"/>
        <end position="294"/>
    </location>
</feature>
<evidence type="ECO:0000313" key="3">
    <source>
        <dbReference type="EMBL" id="CAG9797461.1"/>
    </source>
</evidence>
<gene>
    <name evidence="3" type="ORF">CHIRRI_LOCUS459</name>
</gene>